<dbReference type="RefSeq" id="WP_176574067.1">
    <property type="nucleotide sequence ID" value="NZ_CBDRGH010000003.1"/>
</dbReference>
<dbReference type="AlphaFoldDB" id="A0A7I0NTM5"/>
<sequence>MGNTTSLCATCGVEFVPTARRRGRPDSRFCTAACRTLWERAHSTRTASRPSTADPGPAEPVETVEGDADLPAPLPPLGTEAACPHCGHQVTIVNFVLPSLDAAGDVDAPDDDGDVRNHYSTG</sequence>
<evidence type="ECO:0000313" key="2">
    <source>
        <dbReference type="EMBL" id="QKZ16418.1"/>
    </source>
</evidence>
<accession>A0A7I0NTM5</accession>
<evidence type="ECO:0000313" key="3">
    <source>
        <dbReference type="Proteomes" id="UP000509418"/>
    </source>
</evidence>
<protein>
    <submittedName>
        <fullName evidence="2">Uncharacterized protein</fullName>
    </submittedName>
</protein>
<dbReference type="EMBL" id="CP056041">
    <property type="protein sequence ID" value="QKZ16418.1"/>
    <property type="molecule type" value="Genomic_DNA"/>
</dbReference>
<feature type="region of interest" description="Disordered" evidence="1">
    <location>
        <begin position="102"/>
        <end position="122"/>
    </location>
</feature>
<dbReference type="Proteomes" id="UP000509418">
    <property type="component" value="Chromosome"/>
</dbReference>
<gene>
    <name evidence="2" type="ORF">HUT05_02960</name>
</gene>
<organism evidence="2 3">
    <name type="scientific">Streptomyces chartreusis</name>
    <dbReference type="NCBI Taxonomy" id="1969"/>
    <lineage>
        <taxon>Bacteria</taxon>
        <taxon>Bacillati</taxon>
        <taxon>Actinomycetota</taxon>
        <taxon>Actinomycetes</taxon>
        <taxon>Kitasatosporales</taxon>
        <taxon>Streptomycetaceae</taxon>
        <taxon>Streptomyces</taxon>
    </lineage>
</organism>
<name>A0A7I0NTM5_STRCX</name>
<evidence type="ECO:0000256" key="1">
    <source>
        <dbReference type="SAM" id="MobiDB-lite"/>
    </source>
</evidence>
<keyword evidence="3" id="KW-1185">Reference proteome</keyword>
<feature type="region of interest" description="Disordered" evidence="1">
    <location>
        <begin position="41"/>
        <end position="76"/>
    </location>
</feature>
<reference evidence="2 3" key="1">
    <citation type="submission" date="2020-06" db="EMBL/GenBank/DDBJ databases">
        <title>Genome mining for natural products.</title>
        <authorList>
            <person name="Zhang B."/>
            <person name="Shi J."/>
            <person name="Ge H."/>
        </authorList>
    </citation>
    <scope>NUCLEOTIDE SEQUENCE [LARGE SCALE GENOMIC DNA]</scope>
    <source>
        <strain evidence="2 3">NA02069</strain>
    </source>
</reference>
<proteinExistence type="predicted"/>